<dbReference type="Proteomes" id="UP000250043">
    <property type="component" value="Unassembled WGS sequence"/>
</dbReference>
<name>A0A8E2AV80_9APHY</name>
<dbReference type="AlphaFoldDB" id="A0A8E2AV80"/>
<accession>A0A8E2AV80</accession>
<proteinExistence type="predicted"/>
<organism evidence="1 2">
    <name type="scientific">Obba rivulosa</name>
    <dbReference type="NCBI Taxonomy" id="1052685"/>
    <lineage>
        <taxon>Eukaryota</taxon>
        <taxon>Fungi</taxon>
        <taxon>Dikarya</taxon>
        <taxon>Basidiomycota</taxon>
        <taxon>Agaricomycotina</taxon>
        <taxon>Agaricomycetes</taxon>
        <taxon>Polyporales</taxon>
        <taxon>Gelatoporiaceae</taxon>
        <taxon>Obba</taxon>
    </lineage>
</organism>
<keyword evidence="2" id="KW-1185">Reference proteome</keyword>
<sequence length="185" mass="21053">MDRPTLRYPCYARGLRCQGIHRRFGAGRRSLTVQRKSSMSCFGLRRSPHPRCSRPDIRVSKRMPDCNRLLDIPGAIAVQDRHYAGFFPVPDLAKFITMGSRLVTASCPTVRLHRVTRYRYIDWLVRCISSISVPAKRRLNIGAPPVIILSFCLCSAVHGCFSSRGHCLRHDPNRSVQMLPTKTDM</sequence>
<protein>
    <submittedName>
        <fullName evidence="1">Uncharacterized protein</fullName>
    </submittedName>
</protein>
<evidence type="ECO:0000313" key="1">
    <source>
        <dbReference type="EMBL" id="OCH88694.1"/>
    </source>
</evidence>
<evidence type="ECO:0000313" key="2">
    <source>
        <dbReference type="Proteomes" id="UP000250043"/>
    </source>
</evidence>
<reference evidence="1 2" key="1">
    <citation type="submission" date="2016-07" db="EMBL/GenBank/DDBJ databases">
        <title>Draft genome of the white-rot fungus Obba rivulosa 3A-2.</title>
        <authorList>
            <consortium name="DOE Joint Genome Institute"/>
            <person name="Miettinen O."/>
            <person name="Riley R."/>
            <person name="Acob R."/>
            <person name="Barry K."/>
            <person name="Cullen D."/>
            <person name="De Vries R."/>
            <person name="Hainaut M."/>
            <person name="Hatakka A."/>
            <person name="Henrissat B."/>
            <person name="Hilden K."/>
            <person name="Kuo R."/>
            <person name="Labutti K."/>
            <person name="Lipzen A."/>
            <person name="Makela M.R."/>
            <person name="Sandor L."/>
            <person name="Spatafora J.W."/>
            <person name="Grigoriev I.V."/>
            <person name="Hibbett D.S."/>
        </authorList>
    </citation>
    <scope>NUCLEOTIDE SEQUENCE [LARGE SCALE GENOMIC DNA]</scope>
    <source>
        <strain evidence="1 2">3A-2</strain>
    </source>
</reference>
<gene>
    <name evidence="1" type="ORF">OBBRIDRAFT_69678</name>
</gene>
<dbReference type="EMBL" id="KV722446">
    <property type="protein sequence ID" value="OCH88694.1"/>
    <property type="molecule type" value="Genomic_DNA"/>
</dbReference>